<protein>
    <submittedName>
        <fullName evidence="1">Uncharacterized protein</fullName>
    </submittedName>
</protein>
<accession>A0ACD3B414</accession>
<keyword evidence="2" id="KW-1185">Reference proteome</keyword>
<dbReference type="Proteomes" id="UP000308600">
    <property type="component" value="Unassembled WGS sequence"/>
</dbReference>
<proteinExistence type="predicted"/>
<name>A0ACD3B414_9AGAR</name>
<dbReference type="EMBL" id="ML208283">
    <property type="protein sequence ID" value="TFK72626.1"/>
    <property type="molecule type" value="Genomic_DNA"/>
</dbReference>
<organism evidence="1 2">
    <name type="scientific">Pluteus cervinus</name>
    <dbReference type="NCBI Taxonomy" id="181527"/>
    <lineage>
        <taxon>Eukaryota</taxon>
        <taxon>Fungi</taxon>
        <taxon>Dikarya</taxon>
        <taxon>Basidiomycota</taxon>
        <taxon>Agaricomycotina</taxon>
        <taxon>Agaricomycetes</taxon>
        <taxon>Agaricomycetidae</taxon>
        <taxon>Agaricales</taxon>
        <taxon>Pluteineae</taxon>
        <taxon>Pluteaceae</taxon>
        <taxon>Pluteus</taxon>
    </lineage>
</organism>
<feature type="non-terminal residue" evidence="1">
    <location>
        <position position="462"/>
    </location>
</feature>
<evidence type="ECO:0000313" key="2">
    <source>
        <dbReference type="Proteomes" id="UP000308600"/>
    </source>
</evidence>
<evidence type="ECO:0000313" key="1">
    <source>
        <dbReference type="EMBL" id="TFK72626.1"/>
    </source>
</evidence>
<gene>
    <name evidence="1" type="ORF">BDN72DRAFT_835917</name>
</gene>
<sequence>MPEPQAIGFVCGHPAGGSGALGAEKGPNVGVPPSNRPPLPPPSLNHPLSKEVRGRVDTQPHQGTGASYLSYATIHDCPQEVLDHIFASHSPISQPISKMTMESMNDLTDLMSWLLKLAVLNRRWCYAITPLLRSITRLSTNLKYLPGQVSFAKRNSSTIRRVVLDCRYPWGNSDADRNNILSRFQECLSACTQVRILDVIYLNHLLWDNLPDTKQITSRLFSHISSNNLHSLAIVSTNLMTLHILDSFQPEVGIRDLEIQMYSGQRSSKTLQTSYPSIKRLTLTHVTPRSFPELCDILFVATQPTSDRRSSSISELSFTSTCVGISLLERLLNMNRIGESLLYLHFDVRWVDPRGDFASTPGTILGLCPRLEIFYFFAPCPTSIFTSIPTTLLELGILVIKDAKAPAISDVETIIEWSNDPSRRKNVRKLVVQWYLDDQRKRRDQRMLRKSILGVELYFVDP</sequence>
<reference evidence="1 2" key="1">
    <citation type="journal article" date="2019" name="Nat. Ecol. Evol.">
        <title>Megaphylogeny resolves global patterns of mushroom evolution.</title>
        <authorList>
            <person name="Varga T."/>
            <person name="Krizsan K."/>
            <person name="Foldi C."/>
            <person name="Dima B."/>
            <person name="Sanchez-Garcia M."/>
            <person name="Sanchez-Ramirez S."/>
            <person name="Szollosi G.J."/>
            <person name="Szarkandi J.G."/>
            <person name="Papp V."/>
            <person name="Albert L."/>
            <person name="Andreopoulos W."/>
            <person name="Angelini C."/>
            <person name="Antonin V."/>
            <person name="Barry K.W."/>
            <person name="Bougher N.L."/>
            <person name="Buchanan P."/>
            <person name="Buyck B."/>
            <person name="Bense V."/>
            <person name="Catcheside P."/>
            <person name="Chovatia M."/>
            <person name="Cooper J."/>
            <person name="Damon W."/>
            <person name="Desjardin D."/>
            <person name="Finy P."/>
            <person name="Geml J."/>
            <person name="Haridas S."/>
            <person name="Hughes K."/>
            <person name="Justo A."/>
            <person name="Karasinski D."/>
            <person name="Kautmanova I."/>
            <person name="Kiss B."/>
            <person name="Kocsube S."/>
            <person name="Kotiranta H."/>
            <person name="LaButti K.M."/>
            <person name="Lechner B.E."/>
            <person name="Liimatainen K."/>
            <person name="Lipzen A."/>
            <person name="Lukacs Z."/>
            <person name="Mihaltcheva S."/>
            <person name="Morgado L.N."/>
            <person name="Niskanen T."/>
            <person name="Noordeloos M.E."/>
            <person name="Ohm R.A."/>
            <person name="Ortiz-Santana B."/>
            <person name="Ovrebo C."/>
            <person name="Racz N."/>
            <person name="Riley R."/>
            <person name="Savchenko A."/>
            <person name="Shiryaev A."/>
            <person name="Soop K."/>
            <person name="Spirin V."/>
            <person name="Szebenyi C."/>
            <person name="Tomsovsky M."/>
            <person name="Tulloss R.E."/>
            <person name="Uehling J."/>
            <person name="Grigoriev I.V."/>
            <person name="Vagvolgyi C."/>
            <person name="Papp T."/>
            <person name="Martin F.M."/>
            <person name="Miettinen O."/>
            <person name="Hibbett D.S."/>
            <person name="Nagy L.G."/>
        </authorList>
    </citation>
    <scope>NUCLEOTIDE SEQUENCE [LARGE SCALE GENOMIC DNA]</scope>
    <source>
        <strain evidence="1 2">NL-1719</strain>
    </source>
</reference>